<dbReference type="RefSeq" id="XP_005109324.3">
    <property type="nucleotide sequence ID" value="XM_005109267.3"/>
</dbReference>
<dbReference type="InterPro" id="IPR024078">
    <property type="entry name" value="LmbE-like_dom_sf"/>
</dbReference>
<dbReference type="InterPro" id="IPR003737">
    <property type="entry name" value="GlcNAc_PI_deacetylase-related"/>
</dbReference>
<evidence type="ECO:0000256" key="3">
    <source>
        <dbReference type="SAM" id="Phobius"/>
    </source>
</evidence>
<proteinExistence type="inferred from homology"/>
<dbReference type="GeneID" id="101852730"/>
<dbReference type="PANTHER" id="PTHR12993:SF11">
    <property type="entry name" value="N-ACETYLGLUCOSAMINYL-PHOSPHATIDYLINOSITOL DE-N-ACETYLASE"/>
    <property type="match status" value="1"/>
</dbReference>
<evidence type="ECO:0000313" key="5">
    <source>
        <dbReference type="RefSeq" id="XP_005109324.3"/>
    </source>
</evidence>
<gene>
    <name evidence="5" type="primary">LOC101852730</name>
</gene>
<sequence length="272" mass="31618">MVLRHMQMRTKQKMAAPMEEIVEFHSFYYLKLLLLLYITISCILYISVQFVYQNKRIPHNQNILLITAHPDDECMFFAPSLLELGTVNSLSVVCVTTGNYYGQGEVRKKEILKSCEVLGICKHDVHVLDDSSFPDDPKVEWDLLKLQQEIQSFVSQYKPSIILTFDHGGVSGHPNHKAMSQVVRIMYAEKKFPNSTVVLELDSVSLLRKYISFLDLPMSLHSSHWTFISSLPSVFRAQKAMRAHCSQLEWFRYLYIVFSRYMFINTFTEVKV</sequence>
<accession>A0ABM0K5N8</accession>
<keyword evidence="3" id="KW-0472">Membrane</keyword>
<dbReference type="SUPFAM" id="SSF102588">
    <property type="entry name" value="LmbE-like"/>
    <property type="match status" value="1"/>
</dbReference>
<keyword evidence="3" id="KW-0812">Transmembrane</keyword>
<evidence type="ECO:0000256" key="1">
    <source>
        <dbReference type="ARBA" id="ARBA00006066"/>
    </source>
</evidence>
<dbReference type="Gene3D" id="3.40.50.10320">
    <property type="entry name" value="LmbE-like"/>
    <property type="match status" value="1"/>
</dbReference>
<name>A0ABM0K5N8_APLCA</name>
<feature type="transmembrane region" description="Helical" evidence="3">
    <location>
        <begin position="28"/>
        <end position="52"/>
    </location>
</feature>
<organism evidence="4 5">
    <name type="scientific">Aplysia californica</name>
    <name type="common">California sea hare</name>
    <dbReference type="NCBI Taxonomy" id="6500"/>
    <lineage>
        <taxon>Eukaryota</taxon>
        <taxon>Metazoa</taxon>
        <taxon>Spiralia</taxon>
        <taxon>Lophotrochozoa</taxon>
        <taxon>Mollusca</taxon>
        <taxon>Gastropoda</taxon>
        <taxon>Heterobranchia</taxon>
        <taxon>Euthyneura</taxon>
        <taxon>Tectipleura</taxon>
        <taxon>Aplysiida</taxon>
        <taxon>Aplysioidea</taxon>
        <taxon>Aplysiidae</taxon>
        <taxon>Aplysia</taxon>
    </lineage>
</organism>
<dbReference type="Pfam" id="PF02585">
    <property type="entry name" value="PIG-L"/>
    <property type="match status" value="1"/>
</dbReference>
<evidence type="ECO:0000313" key="4">
    <source>
        <dbReference type="Proteomes" id="UP000694888"/>
    </source>
</evidence>
<dbReference type="PANTHER" id="PTHR12993">
    <property type="entry name" value="N-ACETYLGLUCOSAMINYL-PHOSPHATIDYLINOSITOL DE-N-ACETYLASE-RELATED"/>
    <property type="match status" value="1"/>
</dbReference>
<evidence type="ECO:0000256" key="2">
    <source>
        <dbReference type="ARBA" id="ARBA00012176"/>
    </source>
</evidence>
<dbReference type="Proteomes" id="UP000694888">
    <property type="component" value="Unplaced"/>
</dbReference>
<comment type="similarity">
    <text evidence="1">Belongs to the PIGL family.</text>
</comment>
<keyword evidence="4" id="KW-1185">Reference proteome</keyword>
<protein>
    <recommendedName>
        <fullName evidence="2">N-acetylglucosaminylphosphatidylinositol deacetylase</fullName>
        <ecNumber evidence="2">3.5.1.89</ecNumber>
    </recommendedName>
</protein>
<dbReference type="EC" id="3.5.1.89" evidence="2"/>
<keyword evidence="3" id="KW-1133">Transmembrane helix</keyword>
<reference evidence="5" key="1">
    <citation type="submission" date="2025-08" db="UniProtKB">
        <authorList>
            <consortium name="RefSeq"/>
        </authorList>
    </citation>
    <scope>IDENTIFICATION</scope>
</reference>